<feature type="region of interest" description="Disordered" evidence="3">
    <location>
        <begin position="233"/>
        <end position="256"/>
    </location>
</feature>
<evidence type="ECO:0000256" key="2">
    <source>
        <dbReference type="ARBA" id="ARBA00022837"/>
    </source>
</evidence>
<dbReference type="PROSITE" id="PS50222">
    <property type="entry name" value="EF_HAND_2"/>
    <property type="match status" value="3"/>
</dbReference>
<dbReference type="PROSITE" id="PS00018">
    <property type="entry name" value="EF_HAND_1"/>
    <property type="match status" value="1"/>
</dbReference>
<dbReference type="AlphaFoldDB" id="F1L651"/>
<dbReference type="SMART" id="SM00054">
    <property type="entry name" value="EFh"/>
    <property type="match status" value="3"/>
</dbReference>
<organism evidence="5">
    <name type="scientific">Ascaris suum</name>
    <name type="common">Pig roundworm</name>
    <name type="synonym">Ascaris lumbricoides</name>
    <dbReference type="NCBI Taxonomy" id="6253"/>
    <lineage>
        <taxon>Eukaryota</taxon>
        <taxon>Metazoa</taxon>
        <taxon>Ecdysozoa</taxon>
        <taxon>Nematoda</taxon>
        <taxon>Chromadorea</taxon>
        <taxon>Rhabditida</taxon>
        <taxon>Spirurina</taxon>
        <taxon>Ascaridomorpha</taxon>
        <taxon>Ascaridoidea</taxon>
        <taxon>Ascarididae</taxon>
        <taxon>Ascaris</taxon>
    </lineage>
</organism>
<dbReference type="InterPro" id="IPR002048">
    <property type="entry name" value="EF_hand_dom"/>
</dbReference>
<proteinExistence type="evidence at transcript level"/>
<dbReference type="GO" id="GO:0016460">
    <property type="term" value="C:myosin II complex"/>
    <property type="evidence" value="ECO:0007669"/>
    <property type="project" value="TreeGrafter"/>
</dbReference>
<feature type="domain" description="EF-hand" evidence="4">
    <location>
        <begin position="15"/>
        <end position="50"/>
    </location>
</feature>
<sequence>MAEDIEEILAEIDGSQIEEYQKFFDMFDRGKQGYIMATQIGQIMHAMEQDFDEKQLRKLIRKFDADGSGKLEFDEFCALVYTVANTVDKETLQKELREAFRLFDKEGNGYISRPTLKALLKEIADDLSDDQLEAAVDEIDEGEMTIPYMATTEFRRTLDNQRDRLPNYRETYGVATLTLFVVNPLKLLTTTVPNTVDILVYCWLENAVVSVPRALVPIKSMYHATSLNASLKSSNHESDGFHAQGPFPEVQEEPTRPDRLSVGKKFEYRVANVLDLARRMIPLDIANALDSASFSTISSVIGGVPSNACALRVFPASLIGVFYAGWAGTLRYRIFMPGTQAIYHQVLFVPVPMWVSRSRPFPTADVSAVAFAPSAIVSPTTSPLATATLLGAYGGILAPNEMLAPMSTFKDWIDVSVPFRSTFSFLLMPLVASDGAISESFTETFPGSLSFGYTLQKFRIFQSVGDDFDFGIYRPPLDLYFLDLSALPVPTPTTSIAGLIL</sequence>
<dbReference type="GO" id="GO:0005509">
    <property type="term" value="F:calcium ion binding"/>
    <property type="evidence" value="ECO:0007669"/>
    <property type="project" value="InterPro"/>
</dbReference>
<dbReference type="Gene3D" id="1.10.238.10">
    <property type="entry name" value="EF-hand"/>
    <property type="match status" value="2"/>
</dbReference>
<dbReference type="EMBL" id="JI172143">
    <property type="protein sequence ID" value="ADY45605.1"/>
    <property type="molecule type" value="mRNA"/>
</dbReference>
<dbReference type="InterPro" id="IPR018247">
    <property type="entry name" value="EF_Hand_1_Ca_BS"/>
</dbReference>
<dbReference type="CDD" id="cd00051">
    <property type="entry name" value="EFh"/>
    <property type="match status" value="1"/>
</dbReference>
<dbReference type="Gene3D" id="2.60.120.20">
    <property type="match status" value="2"/>
</dbReference>
<reference evidence="5" key="1">
    <citation type="journal article" date="2011" name="Genome Res.">
        <title>Deep small RNA sequencing from the nematode Ascaris reveals conservation, functional diversification, and novel developmental profiles.</title>
        <authorList>
            <person name="Wang J."/>
            <person name="Czech B."/>
            <person name="Crunk A."/>
            <person name="Wallace A."/>
            <person name="Mitreva M."/>
            <person name="Hannon G.J."/>
            <person name="Davis R.E."/>
        </authorList>
    </citation>
    <scope>NUCLEOTIDE SEQUENCE</scope>
</reference>
<evidence type="ECO:0000256" key="3">
    <source>
        <dbReference type="SAM" id="MobiDB-lite"/>
    </source>
</evidence>
<feature type="non-terminal residue" evidence="5">
    <location>
        <position position="501"/>
    </location>
</feature>
<dbReference type="SUPFAM" id="SSF88633">
    <property type="entry name" value="Positive stranded ssRNA viruses"/>
    <property type="match status" value="1"/>
</dbReference>
<dbReference type="InterPro" id="IPR050230">
    <property type="entry name" value="CALM/Myosin/TropC-like"/>
</dbReference>
<evidence type="ECO:0000259" key="4">
    <source>
        <dbReference type="PROSITE" id="PS50222"/>
    </source>
</evidence>
<dbReference type="PANTHER" id="PTHR23048">
    <property type="entry name" value="MYOSIN LIGHT CHAIN 1, 3"/>
    <property type="match status" value="1"/>
</dbReference>
<dbReference type="InterPro" id="IPR029053">
    <property type="entry name" value="Viral_coat"/>
</dbReference>
<dbReference type="PANTHER" id="PTHR23048:SF0">
    <property type="entry name" value="CALMODULIN LIKE 3"/>
    <property type="match status" value="1"/>
</dbReference>
<accession>F1L651</accession>
<dbReference type="InterPro" id="IPR011992">
    <property type="entry name" value="EF-hand-dom_pair"/>
</dbReference>
<dbReference type="Pfam" id="PF13499">
    <property type="entry name" value="EF-hand_7"/>
    <property type="match status" value="2"/>
</dbReference>
<keyword evidence="1" id="KW-0677">Repeat</keyword>
<feature type="domain" description="EF-hand" evidence="4">
    <location>
        <begin position="51"/>
        <end position="86"/>
    </location>
</feature>
<keyword evidence="2" id="KW-0106">Calcium</keyword>
<protein>
    <submittedName>
        <fullName evidence="5">Troponin C, isoform 2</fullName>
    </submittedName>
</protein>
<feature type="domain" description="EF-hand" evidence="4">
    <location>
        <begin position="91"/>
        <end position="126"/>
    </location>
</feature>
<dbReference type="FunFam" id="1.10.238.10:FF:000442">
    <property type="entry name" value="Paralysed Arrest at Two-fold"/>
    <property type="match status" value="1"/>
</dbReference>
<evidence type="ECO:0000313" key="5">
    <source>
        <dbReference type="EMBL" id="ADY45605.1"/>
    </source>
</evidence>
<name>F1L651_ASCSU</name>
<dbReference type="SUPFAM" id="SSF47473">
    <property type="entry name" value="EF-hand"/>
    <property type="match status" value="1"/>
</dbReference>
<evidence type="ECO:0000256" key="1">
    <source>
        <dbReference type="ARBA" id="ARBA00022737"/>
    </source>
</evidence>